<dbReference type="EMBL" id="CP029255">
    <property type="protein sequence ID" value="AWK05505.1"/>
    <property type="molecule type" value="Genomic_DNA"/>
</dbReference>
<keyword evidence="1" id="KW-0472">Membrane</keyword>
<evidence type="ECO:0000313" key="3">
    <source>
        <dbReference type="Proteomes" id="UP000245250"/>
    </source>
</evidence>
<feature type="transmembrane region" description="Helical" evidence="1">
    <location>
        <begin position="12"/>
        <end position="33"/>
    </location>
</feature>
<gene>
    <name evidence="2" type="ORF">HYN56_15165</name>
</gene>
<keyword evidence="1" id="KW-1133">Transmembrane helix</keyword>
<dbReference type="Proteomes" id="UP000245250">
    <property type="component" value="Chromosome"/>
</dbReference>
<dbReference type="KEGG" id="fcr:HYN56_15165"/>
<keyword evidence="3" id="KW-1185">Reference proteome</keyword>
<dbReference type="OrthoDB" id="1354668at2"/>
<organism evidence="2 3">
    <name type="scientific">Flavobacterium crocinum</name>
    <dbReference type="NCBI Taxonomy" id="2183896"/>
    <lineage>
        <taxon>Bacteria</taxon>
        <taxon>Pseudomonadati</taxon>
        <taxon>Bacteroidota</taxon>
        <taxon>Flavobacteriia</taxon>
        <taxon>Flavobacteriales</taxon>
        <taxon>Flavobacteriaceae</taxon>
        <taxon>Flavobacterium</taxon>
    </lineage>
</organism>
<dbReference type="RefSeq" id="WP_109192945.1">
    <property type="nucleotide sequence ID" value="NZ_CP029255.1"/>
</dbReference>
<evidence type="ECO:0000256" key="1">
    <source>
        <dbReference type="SAM" id="Phobius"/>
    </source>
</evidence>
<evidence type="ECO:0000313" key="2">
    <source>
        <dbReference type="EMBL" id="AWK05505.1"/>
    </source>
</evidence>
<feature type="transmembrane region" description="Helical" evidence="1">
    <location>
        <begin position="45"/>
        <end position="70"/>
    </location>
</feature>
<reference evidence="2 3" key="1">
    <citation type="submission" date="2018-05" db="EMBL/GenBank/DDBJ databases">
        <title>Genome sequencing of Flavobacterium sp. HYN0056.</title>
        <authorList>
            <person name="Yi H."/>
            <person name="Baek C."/>
        </authorList>
    </citation>
    <scope>NUCLEOTIDE SEQUENCE [LARGE SCALE GENOMIC DNA]</scope>
    <source>
        <strain evidence="2 3">HYN0056</strain>
    </source>
</reference>
<dbReference type="AlphaFoldDB" id="A0A2S1YN56"/>
<accession>A0A2S1YN56</accession>
<name>A0A2S1YN56_9FLAO</name>
<proteinExistence type="predicted"/>
<keyword evidence="1" id="KW-0812">Transmembrane</keyword>
<protein>
    <submittedName>
        <fullName evidence="2">Uncharacterized protein</fullName>
    </submittedName>
</protein>
<sequence>MEIRSKFRKLFWVRIGIGFLLFIFTLYLCLNSISQYSQLSKNPVFIVSSVFLLLFFFAALDLINVFKLIVTDQEIERIFVLSGRKEKIPFTSITSLKNKKIRMQTKSGHLTDGYTFTILELDDNNIIIISPDNFSNYKEIMSAIRSKLE</sequence>